<keyword evidence="1" id="KW-0418">Kinase</keyword>
<dbReference type="InterPro" id="IPR003594">
    <property type="entry name" value="HATPase_dom"/>
</dbReference>
<gene>
    <name evidence="3" type="ORF">Ani05nite_78980</name>
</gene>
<evidence type="ECO:0000259" key="2">
    <source>
        <dbReference type="PROSITE" id="PS50801"/>
    </source>
</evidence>
<dbReference type="InterPro" id="IPR036890">
    <property type="entry name" value="HATPase_C_sf"/>
</dbReference>
<dbReference type="Proteomes" id="UP000647172">
    <property type="component" value="Unassembled WGS sequence"/>
</dbReference>
<dbReference type="PROSITE" id="PS50801">
    <property type="entry name" value="STAS"/>
    <property type="match status" value="1"/>
</dbReference>
<comment type="caution">
    <text evidence="3">The sequence shown here is derived from an EMBL/GenBank/DDBJ whole genome shotgun (WGS) entry which is preliminary data.</text>
</comment>
<dbReference type="Gene3D" id="3.30.565.10">
    <property type="entry name" value="Histidine kinase-like ATPase, C-terminal domain"/>
    <property type="match status" value="1"/>
</dbReference>
<dbReference type="CDD" id="cd16936">
    <property type="entry name" value="HATPase_RsbW-like"/>
    <property type="match status" value="1"/>
</dbReference>
<dbReference type="InterPro" id="IPR036513">
    <property type="entry name" value="STAS_dom_sf"/>
</dbReference>
<dbReference type="InterPro" id="IPR002645">
    <property type="entry name" value="STAS_dom"/>
</dbReference>
<dbReference type="GO" id="GO:0004674">
    <property type="term" value="F:protein serine/threonine kinase activity"/>
    <property type="evidence" value="ECO:0007669"/>
    <property type="project" value="UniProtKB-KW"/>
</dbReference>
<reference evidence="3" key="1">
    <citation type="submission" date="2021-01" db="EMBL/GenBank/DDBJ databases">
        <title>Whole genome shotgun sequence of Actinoplanes nipponensis NBRC 14063.</title>
        <authorList>
            <person name="Komaki H."/>
            <person name="Tamura T."/>
        </authorList>
    </citation>
    <scope>NUCLEOTIDE SEQUENCE</scope>
    <source>
        <strain evidence="3">NBRC 14063</strain>
    </source>
</reference>
<keyword evidence="4" id="KW-1185">Reference proteome</keyword>
<dbReference type="PANTHER" id="PTHR35526">
    <property type="entry name" value="ANTI-SIGMA-F FACTOR RSBW-RELATED"/>
    <property type="match status" value="1"/>
</dbReference>
<sequence length="246" mass="25968">MTSQLVCRPEQHLPVAILRVSGVLDAMTREALEHAVGHALSAQPEALLIDVSALEIPDPAALDVLSAVVCRTVDWPAVPIVLCGAGPETAKAIAAWPDCAAVSTATSCAEALAGTKAEPEPRRIRVRLRPVPDACRQVRQLVTQTCAAWHLNELAGTAALVATELVANVVRHAHTTMEFTVGLRDGRVCLTVRDGSRRLPRPKDPGVNDAGGRGLHLVRELTDAWGVLPVSDGKVVWTHLTAGAAG</sequence>
<dbReference type="PANTHER" id="PTHR35526:SF3">
    <property type="entry name" value="ANTI-SIGMA-F FACTOR RSBW"/>
    <property type="match status" value="1"/>
</dbReference>
<dbReference type="AlphaFoldDB" id="A0A919MLV4"/>
<dbReference type="SUPFAM" id="SSF55874">
    <property type="entry name" value="ATPase domain of HSP90 chaperone/DNA topoisomerase II/histidine kinase"/>
    <property type="match status" value="1"/>
</dbReference>
<protein>
    <submittedName>
        <fullName evidence="3">Anti-anti-sigma factor</fullName>
    </submittedName>
</protein>
<dbReference type="EMBL" id="BOMQ01000100">
    <property type="protein sequence ID" value="GIE54364.1"/>
    <property type="molecule type" value="Genomic_DNA"/>
</dbReference>
<dbReference type="Pfam" id="PF13581">
    <property type="entry name" value="HATPase_c_2"/>
    <property type="match status" value="1"/>
</dbReference>
<evidence type="ECO:0000256" key="1">
    <source>
        <dbReference type="ARBA" id="ARBA00022527"/>
    </source>
</evidence>
<proteinExistence type="predicted"/>
<dbReference type="Gene3D" id="3.30.750.24">
    <property type="entry name" value="STAS domain"/>
    <property type="match status" value="1"/>
</dbReference>
<name>A0A919MLV4_9ACTN</name>
<feature type="domain" description="STAS" evidence="2">
    <location>
        <begin position="15"/>
        <end position="93"/>
    </location>
</feature>
<dbReference type="RefSeq" id="WP_203777101.1">
    <property type="nucleotide sequence ID" value="NZ_BAAAYJ010000084.1"/>
</dbReference>
<evidence type="ECO:0000313" key="4">
    <source>
        <dbReference type="Proteomes" id="UP000647172"/>
    </source>
</evidence>
<dbReference type="InterPro" id="IPR050267">
    <property type="entry name" value="Anti-sigma-factor_SerPK"/>
</dbReference>
<dbReference type="Pfam" id="PF01740">
    <property type="entry name" value="STAS"/>
    <property type="match status" value="1"/>
</dbReference>
<keyword evidence="1" id="KW-0723">Serine/threonine-protein kinase</keyword>
<accession>A0A919MLV4</accession>
<dbReference type="SUPFAM" id="SSF52091">
    <property type="entry name" value="SpoIIaa-like"/>
    <property type="match status" value="1"/>
</dbReference>
<organism evidence="3 4">
    <name type="scientific">Actinoplanes nipponensis</name>
    <dbReference type="NCBI Taxonomy" id="135950"/>
    <lineage>
        <taxon>Bacteria</taxon>
        <taxon>Bacillati</taxon>
        <taxon>Actinomycetota</taxon>
        <taxon>Actinomycetes</taxon>
        <taxon>Micromonosporales</taxon>
        <taxon>Micromonosporaceae</taxon>
        <taxon>Actinoplanes</taxon>
    </lineage>
</organism>
<evidence type="ECO:0000313" key="3">
    <source>
        <dbReference type="EMBL" id="GIE54364.1"/>
    </source>
</evidence>
<keyword evidence="1" id="KW-0808">Transferase</keyword>